<protein>
    <submittedName>
        <fullName evidence="2">Ribonuclease H domain</fullName>
    </submittedName>
</protein>
<dbReference type="InterPro" id="IPR053151">
    <property type="entry name" value="RNase_H-like"/>
</dbReference>
<dbReference type="SUPFAM" id="SSF53098">
    <property type="entry name" value="Ribonuclease H-like"/>
    <property type="match status" value="1"/>
</dbReference>
<dbReference type="CDD" id="cd06222">
    <property type="entry name" value="RNase_H_like"/>
    <property type="match status" value="1"/>
</dbReference>
<dbReference type="Proteomes" id="UP001370490">
    <property type="component" value="Unassembled WGS sequence"/>
</dbReference>
<evidence type="ECO:0000259" key="1">
    <source>
        <dbReference type="Pfam" id="PF13456"/>
    </source>
</evidence>
<sequence>MAQEQSGGFFASIISTLFNFSNDMHEPAVGYEGFEVINPDGGTDDAEGEADKGRWKRELDGAALLDGSKAGSGGLFRNCVGEWMHGFWANVGATNGKIAELWGLKEGLQVARRGSIRDLSVEGDSLTVVRAVNKGVGANHPWRNLILYCKDLMNELGIAEIFHVCREVNRCADKLAELPLPKWWLS</sequence>
<feature type="domain" description="RNase H type-1" evidence="1">
    <location>
        <begin position="60"/>
        <end position="177"/>
    </location>
</feature>
<dbReference type="InterPro" id="IPR044730">
    <property type="entry name" value="RNase_H-like_dom_plant"/>
</dbReference>
<reference evidence="2 3" key="1">
    <citation type="submission" date="2023-12" db="EMBL/GenBank/DDBJ databases">
        <title>A high-quality genome assembly for Dillenia turbinata (Dilleniales).</title>
        <authorList>
            <person name="Chanderbali A."/>
        </authorList>
    </citation>
    <scope>NUCLEOTIDE SEQUENCE [LARGE SCALE GENOMIC DNA]</scope>
    <source>
        <strain evidence="2">LSX21</strain>
        <tissue evidence="2">Leaf</tissue>
    </source>
</reference>
<dbReference type="Gene3D" id="3.30.420.10">
    <property type="entry name" value="Ribonuclease H-like superfamily/Ribonuclease H"/>
    <property type="match status" value="1"/>
</dbReference>
<dbReference type="InterPro" id="IPR036397">
    <property type="entry name" value="RNaseH_sf"/>
</dbReference>
<dbReference type="GO" id="GO:0004523">
    <property type="term" value="F:RNA-DNA hybrid ribonuclease activity"/>
    <property type="evidence" value="ECO:0007669"/>
    <property type="project" value="InterPro"/>
</dbReference>
<comment type="caution">
    <text evidence="2">The sequence shown here is derived from an EMBL/GenBank/DDBJ whole genome shotgun (WGS) entry which is preliminary data.</text>
</comment>
<organism evidence="2 3">
    <name type="scientific">Dillenia turbinata</name>
    <dbReference type="NCBI Taxonomy" id="194707"/>
    <lineage>
        <taxon>Eukaryota</taxon>
        <taxon>Viridiplantae</taxon>
        <taxon>Streptophyta</taxon>
        <taxon>Embryophyta</taxon>
        <taxon>Tracheophyta</taxon>
        <taxon>Spermatophyta</taxon>
        <taxon>Magnoliopsida</taxon>
        <taxon>eudicotyledons</taxon>
        <taxon>Gunneridae</taxon>
        <taxon>Pentapetalae</taxon>
        <taxon>Dilleniales</taxon>
        <taxon>Dilleniaceae</taxon>
        <taxon>Dillenia</taxon>
    </lineage>
</organism>
<proteinExistence type="predicted"/>
<dbReference type="PANTHER" id="PTHR47723">
    <property type="entry name" value="OS05G0353850 PROTEIN"/>
    <property type="match status" value="1"/>
</dbReference>
<evidence type="ECO:0000313" key="3">
    <source>
        <dbReference type="Proteomes" id="UP001370490"/>
    </source>
</evidence>
<evidence type="ECO:0000313" key="2">
    <source>
        <dbReference type="EMBL" id="KAK6942981.1"/>
    </source>
</evidence>
<dbReference type="InterPro" id="IPR002156">
    <property type="entry name" value="RNaseH_domain"/>
</dbReference>
<dbReference type="Pfam" id="PF13456">
    <property type="entry name" value="RVT_3"/>
    <property type="match status" value="1"/>
</dbReference>
<dbReference type="GO" id="GO:0003676">
    <property type="term" value="F:nucleic acid binding"/>
    <property type="evidence" value="ECO:0007669"/>
    <property type="project" value="InterPro"/>
</dbReference>
<accession>A0AAN8W705</accession>
<dbReference type="PANTHER" id="PTHR47723:SF20">
    <property type="entry name" value="RNASE H TYPE-1 DOMAIN-CONTAINING PROTEIN"/>
    <property type="match status" value="1"/>
</dbReference>
<dbReference type="InterPro" id="IPR012337">
    <property type="entry name" value="RNaseH-like_sf"/>
</dbReference>
<name>A0AAN8W705_9MAGN</name>
<dbReference type="EMBL" id="JBAMMX010000004">
    <property type="protein sequence ID" value="KAK6942981.1"/>
    <property type="molecule type" value="Genomic_DNA"/>
</dbReference>
<keyword evidence="3" id="KW-1185">Reference proteome</keyword>
<dbReference type="AlphaFoldDB" id="A0AAN8W705"/>
<gene>
    <name evidence="2" type="ORF">RJ641_028358</name>
</gene>